<reference evidence="7 8" key="1">
    <citation type="submission" date="2020-08" db="EMBL/GenBank/DDBJ databases">
        <title>Complete Genome Sequence of Effusibacillus dendaii Strain skT53, Isolated from Farmland soil.</title>
        <authorList>
            <person name="Konishi T."/>
            <person name="Kawasaki H."/>
        </authorList>
    </citation>
    <scope>NUCLEOTIDE SEQUENCE [LARGE SCALE GENOMIC DNA]</scope>
    <source>
        <strain evidence="8">skT53</strain>
    </source>
</reference>
<gene>
    <name evidence="7" type="ORF">skT53_17190</name>
</gene>
<evidence type="ECO:0000256" key="3">
    <source>
        <dbReference type="ARBA" id="ARBA00012925"/>
    </source>
</evidence>
<dbReference type="PANTHER" id="PTHR43175:SF3">
    <property type="entry name" value="CARBON DISULFIDE HYDROLASE"/>
    <property type="match status" value="1"/>
</dbReference>
<dbReference type="EC" id="4.2.1.1" evidence="3"/>
<proteinExistence type="inferred from homology"/>
<evidence type="ECO:0000256" key="2">
    <source>
        <dbReference type="ARBA" id="ARBA00006217"/>
    </source>
</evidence>
<dbReference type="InterPro" id="IPR036874">
    <property type="entry name" value="Carbonic_anhydrase_sf"/>
</dbReference>
<dbReference type="AlphaFoldDB" id="A0A7I8D9D2"/>
<protein>
    <recommendedName>
        <fullName evidence="3">carbonic anhydrase</fullName>
        <ecNumber evidence="3">4.2.1.1</ecNumber>
    </recommendedName>
</protein>
<dbReference type="PANTHER" id="PTHR43175">
    <property type="entry name" value="CARBONIC ANHYDRASE"/>
    <property type="match status" value="1"/>
</dbReference>
<comment type="cofactor">
    <cofactor evidence="1">
        <name>Zn(2+)</name>
        <dbReference type="ChEBI" id="CHEBI:29105"/>
    </cofactor>
</comment>
<dbReference type="Proteomes" id="UP000593802">
    <property type="component" value="Chromosome"/>
</dbReference>
<dbReference type="Gene3D" id="3.40.1050.10">
    <property type="entry name" value="Carbonic anhydrase"/>
    <property type="match status" value="1"/>
</dbReference>
<dbReference type="EMBL" id="AP023366">
    <property type="protein sequence ID" value="BCJ86734.1"/>
    <property type="molecule type" value="Genomic_DNA"/>
</dbReference>
<dbReference type="GO" id="GO:0004089">
    <property type="term" value="F:carbonate dehydratase activity"/>
    <property type="evidence" value="ECO:0007669"/>
    <property type="project" value="UniProtKB-EC"/>
</dbReference>
<keyword evidence="8" id="KW-1185">Reference proteome</keyword>
<organism evidence="7 8">
    <name type="scientific">Effusibacillus dendaii</name>
    <dbReference type="NCBI Taxonomy" id="2743772"/>
    <lineage>
        <taxon>Bacteria</taxon>
        <taxon>Bacillati</taxon>
        <taxon>Bacillota</taxon>
        <taxon>Bacilli</taxon>
        <taxon>Bacillales</taxon>
        <taxon>Alicyclobacillaceae</taxon>
        <taxon>Effusibacillus</taxon>
    </lineage>
</organism>
<evidence type="ECO:0000313" key="8">
    <source>
        <dbReference type="Proteomes" id="UP000593802"/>
    </source>
</evidence>
<dbReference type="KEGG" id="eff:skT53_17190"/>
<sequence length="66" mass="7380">MQGIDLKEWLHKFDNVYDSVKNTVHNIRNHPFLAEVGIPVHGLVIDPQTGKLELVVNGYQAAEAEA</sequence>
<dbReference type="InterPro" id="IPR001765">
    <property type="entry name" value="Carbonic_anhydrase"/>
</dbReference>
<evidence type="ECO:0000256" key="1">
    <source>
        <dbReference type="ARBA" id="ARBA00001947"/>
    </source>
</evidence>
<comment type="catalytic activity">
    <reaction evidence="6">
        <text>hydrogencarbonate + H(+) = CO2 + H2O</text>
        <dbReference type="Rhea" id="RHEA:10748"/>
        <dbReference type="ChEBI" id="CHEBI:15377"/>
        <dbReference type="ChEBI" id="CHEBI:15378"/>
        <dbReference type="ChEBI" id="CHEBI:16526"/>
        <dbReference type="ChEBI" id="CHEBI:17544"/>
        <dbReference type="EC" id="4.2.1.1"/>
    </reaction>
</comment>
<evidence type="ECO:0000256" key="5">
    <source>
        <dbReference type="ARBA" id="ARBA00022833"/>
    </source>
</evidence>
<dbReference type="SUPFAM" id="SSF53056">
    <property type="entry name" value="beta-carbonic anhydrase, cab"/>
    <property type="match status" value="1"/>
</dbReference>
<keyword evidence="5" id="KW-0862">Zinc</keyword>
<evidence type="ECO:0000256" key="6">
    <source>
        <dbReference type="ARBA" id="ARBA00048348"/>
    </source>
</evidence>
<keyword evidence="4" id="KW-0479">Metal-binding</keyword>
<evidence type="ECO:0000313" key="7">
    <source>
        <dbReference type="EMBL" id="BCJ86734.1"/>
    </source>
</evidence>
<accession>A0A7I8D9D2</accession>
<name>A0A7I8D9D2_9BACL</name>
<comment type="similarity">
    <text evidence="2">Belongs to the beta-class carbonic anhydrase family.</text>
</comment>
<evidence type="ECO:0000256" key="4">
    <source>
        <dbReference type="ARBA" id="ARBA00022723"/>
    </source>
</evidence>
<dbReference type="RefSeq" id="WP_200760701.1">
    <property type="nucleotide sequence ID" value="NZ_AP023366.1"/>
</dbReference>
<dbReference type="GO" id="GO:0008270">
    <property type="term" value="F:zinc ion binding"/>
    <property type="evidence" value="ECO:0007669"/>
    <property type="project" value="InterPro"/>
</dbReference>